<proteinExistence type="predicted"/>
<gene>
    <name evidence="1" type="ORF">DY000_02060538</name>
</gene>
<protein>
    <submittedName>
        <fullName evidence="1">Uncharacterized protein</fullName>
    </submittedName>
</protein>
<evidence type="ECO:0000313" key="2">
    <source>
        <dbReference type="Proteomes" id="UP000266723"/>
    </source>
</evidence>
<keyword evidence="2" id="KW-1185">Reference proteome</keyword>
<sequence>MGGVNGSSAFNGAAARHRAERRRCESAFRIENFTRSGFPFSRSLVEDSQRRRVARCDVSSTTDLPSHATVRQLEECFDRQQKWACSSVPGDDVRHGLSTMDLSTGVGVSVSKARRSRTCQRQWQLWQSRRVGMVIDGRMELDRLCASGVGSVSSRAESLPIETDKWKNWDRLRFILFCVNYRLRTLWSN</sequence>
<comment type="caution">
    <text evidence="1">The sequence shown here is derived from an EMBL/GenBank/DDBJ whole genome shotgun (WGS) entry which is preliminary data.</text>
</comment>
<name>A0ABQ7B4G7_BRACR</name>
<organism evidence="1 2">
    <name type="scientific">Brassica cretica</name>
    <name type="common">Mustard</name>
    <dbReference type="NCBI Taxonomy" id="69181"/>
    <lineage>
        <taxon>Eukaryota</taxon>
        <taxon>Viridiplantae</taxon>
        <taxon>Streptophyta</taxon>
        <taxon>Embryophyta</taxon>
        <taxon>Tracheophyta</taxon>
        <taxon>Spermatophyta</taxon>
        <taxon>Magnoliopsida</taxon>
        <taxon>eudicotyledons</taxon>
        <taxon>Gunneridae</taxon>
        <taxon>Pentapetalae</taxon>
        <taxon>rosids</taxon>
        <taxon>malvids</taxon>
        <taxon>Brassicales</taxon>
        <taxon>Brassicaceae</taxon>
        <taxon>Brassiceae</taxon>
        <taxon>Brassica</taxon>
    </lineage>
</organism>
<accession>A0ABQ7B4G7</accession>
<evidence type="ECO:0000313" key="1">
    <source>
        <dbReference type="EMBL" id="KAF3521129.1"/>
    </source>
</evidence>
<dbReference type="EMBL" id="QGKV02001556">
    <property type="protein sequence ID" value="KAF3521129.1"/>
    <property type="molecule type" value="Genomic_DNA"/>
</dbReference>
<dbReference type="Proteomes" id="UP000266723">
    <property type="component" value="Unassembled WGS sequence"/>
</dbReference>
<reference evidence="1 2" key="1">
    <citation type="journal article" date="2020" name="BMC Genomics">
        <title>Intraspecific diversification of the crop wild relative Brassica cretica Lam. using demographic model selection.</title>
        <authorList>
            <person name="Kioukis A."/>
            <person name="Michalopoulou V.A."/>
            <person name="Briers L."/>
            <person name="Pirintsos S."/>
            <person name="Studholme D.J."/>
            <person name="Pavlidis P."/>
            <person name="Sarris P.F."/>
        </authorList>
    </citation>
    <scope>NUCLEOTIDE SEQUENCE [LARGE SCALE GENOMIC DNA]</scope>
    <source>
        <strain evidence="2">cv. PFS-1207/04</strain>
    </source>
</reference>